<name>A0ABS0CJA5_9NOCA</name>
<dbReference type="PROSITE" id="PS50977">
    <property type="entry name" value="HTH_TETR_2"/>
    <property type="match status" value="1"/>
</dbReference>
<dbReference type="RefSeq" id="WP_195128025.1">
    <property type="nucleotide sequence ID" value="NZ_JADLQX010000002.1"/>
</dbReference>
<reference evidence="4 5" key="1">
    <citation type="submission" date="2020-10" db="EMBL/GenBank/DDBJ databases">
        <title>Identification of Nocardia species via Next-generation sequencing and recognition of intraspecies genetic diversity.</title>
        <authorList>
            <person name="Li P."/>
            <person name="Li P."/>
            <person name="Lu B."/>
        </authorList>
    </citation>
    <scope>NUCLEOTIDE SEQUENCE [LARGE SCALE GENOMIC DNA]</scope>
    <source>
        <strain evidence="4 5">BJ06-0157</strain>
    </source>
</reference>
<dbReference type="InterPro" id="IPR050109">
    <property type="entry name" value="HTH-type_TetR-like_transc_reg"/>
</dbReference>
<evidence type="ECO:0000256" key="2">
    <source>
        <dbReference type="PROSITE-ProRule" id="PRU00335"/>
    </source>
</evidence>
<proteinExistence type="predicted"/>
<dbReference type="InterPro" id="IPR001647">
    <property type="entry name" value="HTH_TetR"/>
</dbReference>
<accession>A0ABS0CJA5</accession>
<dbReference type="Pfam" id="PF00440">
    <property type="entry name" value="TetR_N"/>
    <property type="match status" value="1"/>
</dbReference>
<evidence type="ECO:0000256" key="1">
    <source>
        <dbReference type="ARBA" id="ARBA00023125"/>
    </source>
</evidence>
<feature type="DNA-binding region" description="H-T-H motif" evidence="2">
    <location>
        <begin position="29"/>
        <end position="48"/>
    </location>
</feature>
<dbReference type="PRINTS" id="PR00455">
    <property type="entry name" value="HTHTETR"/>
</dbReference>
<dbReference type="InterPro" id="IPR009057">
    <property type="entry name" value="Homeodomain-like_sf"/>
</dbReference>
<protein>
    <submittedName>
        <fullName evidence="4">TetR family transcriptional regulator</fullName>
    </submittedName>
</protein>
<feature type="domain" description="HTH tetR-type" evidence="3">
    <location>
        <begin position="6"/>
        <end position="66"/>
    </location>
</feature>
<dbReference type="InterPro" id="IPR054422">
    <property type="entry name" value="TetR-like_HI_0893_C"/>
</dbReference>
<dbReference type="Gene3D" id="1.10.357.10">
    <property type="entry name" value="Tetracycline Repressor, domain 2"/>
    <property type="match status" value="1"/>
</dbReference>
<evidence type="ECO:0000259" key="3">
    <source>
        <dbReference type="PROSITE" id="PS50977"/>
    </source>
</evidence>
<evidence type="ECO:0000313" key="4">
    <source>
        <dbReference type="EMBL" id="MBF6296671.1"/>
    </source>
</evidence>
<organism evidence="4 5">
    <name type="scientific">Nocardia amamiensis</name>
    <dbReference type="NCBI Taxonomy" id="404578"/>
    <lineage>
        <taxon>Bacteria</taxon>
        <taxon>Bacillati</taxon>
        <taxon>Actinomycetota</taxon>
        <taxon>Actinomycetes</taxon>
        <taxon>Mycobacteriales</taxon>
        <taxon>Nocardiaceae</taxon>
        <taxon>Nocardia</taxon>
    </lineage>
</organism>
<gene>
    <name evidence="4" type="ORF">IU459_03830</name>
</gene>
<evidence type="ECO:0000313" key="5">
    <source>
        <dbReference type="Proteomes" id="UP000702209"/>
    </source>
</evidence>
<comment type="caution">
    <text evidence="4">The sequence shown here is derived from an EMBL/GenBank/DDBJ whole genome shotgun (WGS) entry which is preliminary data.</text>
</comment>
<dbReference type="SUPFAM" id="SSF46689">
    <property type="entry name" value="Homeodomain-like"/>
    <property type="match status" value="1"/>
</dbReference>
<dbReference type="EMBL" id="JADLQX010000002">
    <property type="protein sequence ID" value="MBF6296671.1"/>
    <property type="molecule type" value="Genomic_DNA"/>
</dbReference>
<dbReference type="Pfam" id="PF22604">
    <property type="entry name" value="TetR_HI_0893_C"/>
    <property type="match status" value="1"/>
</dbReference>
<dbReference type="PANTHER" id="PTHR30055:SF207">
    <property type="entry name" value="HTH-TYPE TRANSCRIPTIONAL REPRESSOR FATR"/>
    <property type="match status" value="1"/>
</dbReference>
<keyword evidence="1 2" id="KW-0238">DNA-binding</keyword>
<dbReference type="PANTHER" id="PTHR30055">
    <property type="entry name" value="HTH-TYPE TRANSCRIPTIONAL REGULATOR RUTR"/>
    <property type="match status" value="1"/>
</dbReference>
<dbReference type="Proteomes" id="UP000702209">
    <property type="component" value="Unassembled WGS sequence"/>
</dbReference>
<keyword evidence="5" id="KW-1185">Reference proteome</keyword>
<sequence length="187" mass="19991">MTTAPVDRAAAVRRSLRTLVARNGFHGTSMNAVAKQAGVATGTAYTHYASKDELVLAAYRETKAQLAAAATTGLDAGMPPAERFRGVWVNSYRYLEAHRDHARFLLQVDNSPYREAAHQAAIADGDPLVEQVALPDVAARLLPLPLEVLYELGLAPAVRLAAGGMELTEDQLGDIAAACWRAISRPG</sequence>